<dbReference type="EMBL" id="VSSQ01000185">
    <property type="protein sequence ID" value="MPL84119.1"/>
    <property type="molecule type" value="Genomic_DNA"/>
</dbReference>
<keyword evidence="2" id="KW-0808">Transferase</keyword>
<dbReference type="Pfam" id="PF13302">
    <property type="entry name" value="Acetyltransf_3"/>
    <property type="match status" value="1"/>
</dbReference>
<dbReference type="PANTHER" id="PTHR43441">
    <property type="entry name" value="RIBOSOMAL-PROTEIN-SERINE ACETYLTRANSFERASE"/>
    <property type="match status" value="1"/>
</dbReference>
<reference evidence="2" key="1">
    <citation type="submission" date="2019-08" db="EMBL/GenBank/DDBJ databases">
        <authorList>
            <person name="Kucharzyk K."/>
            <person name="Murdoch R.W."/>
            <person name="Higgins S."/>
            <person name="Loffler F."/>
        </authorList>
    </citation>
    <scope>NUCLEOTIDE SEQUENCE</scope>
</reference>
<dbReference type="AlphaFoldDB" id="A0A644UYE9"/>
<sequence>MMKMILNTNLNDTARLHALQPTDAEDIFRAIDSQRDYLGKWLPFVEFTRSVEDSVQFVTEALELPEDKKEHLFAIWVNDSFAGLIGFKDTDRMNRKTEIGYWLCEPYQGKGIMTAAVKVLCDFAFQELNMNRIQIKCAVGNEPSKRIPRRLGFTFEGIERDGELLTGGIYTDIEVYSLLKLDVAPQ</sequence>
<dbReference type="InterPro" id="IPR000182">
    <property type="entry name" value="GNAT_dom"/>
</dbReference>
<dbReference type="GO" id="GO:0005737">
    <property type="term" value="C:cytoplasm"/>
    <property type="evidence" value="ECO:0007669"/>
    <property type="project" value="TreeGrafter"/>
</dbReference>
<dbReference type="InterPro" id="IPR051908">
    <property type="entry name" value="Ribosomal_N-acetyltransferase"/>
</dbReference>
<protein>
    <submittedName>
        <fullName evidence="2">Putative ribosomal N-acetyltransferase YdaF</fullName>
        <ecNumber evidence="2">2.3.1.-</ecNumber>
    </submittedName>
</protein>
<name>A0A644UYE9_9ZZZZ</name>
<feature type="domain" description="N-acetyltransferase" evidence="1">
    <location>
        <begin position="14"/>
        <end position="182"/>
    </location>
</feature>
<dbReference type="GO" id="GO:1990189">
    <property type="term" value="F:protein N-terminal-serine acetyltransferase activity"/>
    <property type="evidence" value="ECO:0007669"/>
    <property type="project" value="TreeGrafter"/>
</dbReference>
<comment type="caution">
    <text evidence="2">The sequence shown here is derived from an EMBL/GenBank/DDBJ whole genome shotgun (WGS) entry which is preliminary data.</text>
</comment>
<dbReference type="EC" id="2.3.1.-" evidence="2"/>
<dbReference type="Gene3D" id="3.40.630.30">
    <property type="match status" value="1"/>
</dbReference>
<dbReference type="SUPFAM" id="SSF55729">
    <property type="entry name" value="Acyl-CoA N-acyltransferases (Nat)"/>
    <property type="match status" value="1"/>
</dbReference>
<evidence type="ECO:0000313" key="2">
    <source>
        <dbReference type="EMBL" id="MPL84119.1"/>
    </source>
</evidence>
<dbReference type="PANTHER" id="PTHR43441:SF12">
    <property type="entry name" value="RIBOSOMAL N-ACETYLTRANSFERASE YDAF-RELATED"/>
    <property type="match status" value="1"/>
</dbReference>
<keyword evidence="2" id="KW-0012">Acyltransferase</keyword>
<dbReference type="GO" id="GO:0008999">
    <property type="term" value="F:protein-N-terminal-alanine acetyltransferase activity"/>
    <property type="evidence" value="ECO:0007669"/>
    <property type="project" value="TreeGrafter"/>
</dbReference>
<proteinExistence type="predicted"/>
<dbReference type="InterPro" id="IPR016181">
    <property type="entry name" value="Acyl_CoA_acyltransferase"/>
</dbReference>
<gene>
    <name evidence="2" type="primary">ydaF_2</name>
    <name evidence="2" type="ORF">SDC9_30083</name>
</gene>
<accession>A0A644UYE9</accession>
<dbReference type="PROSITE" id="PS51186">
    <property type="entry name" value="GNAT"/>
    <property type="match status" value="1"/>
</dbReference>
<organism evidence="2">
    <name type="scientific">bioreactor metagenome</name>
    <dbReference type="NCBI Taxonomy" id="1076179"/>
    <lineage>
        <taxon>unclassified sequences</taxon>
        <taxon>metagenomes</taxon>
        <taxon>ecological metagenomes</taxon>
    </lineage>
</organism>
<evidence type="ECO:0000259" key="1">
    <source>
        <dbReference type="PROSITE" id="PS51186"/>
    </source>
</evidence>